<keyword evidence="9" id="KW-0325">Glycoprotein</keyword>
<keyword evidence="4 10" id="KW-0812">Transmembrane</keyword>
<evidence type="ECO:0000256" key="8">
    <source>
        <dbReference type="ARBA" id="ARBA00023170"/>
    </source>
</evidence>
<comment type="caution">
    <text evidence="11">The sequence shown here is derived from an EMBL/GenBank/DDBJ whole genome shotgun (WGS) entry which is preliminary data.</text>
</comment>
<evidence type="ECO:0000256" key="4">
    <source>
        <dbReference type="ARBA" id="ARBA00022692"/>
    </source>
</evidence>
<reference evidence="11 12" key="1">
    <citation type="submission" date="2024-08" db="EMBL/GenBank/DDBJ databases">
        <authorList>
            <person name="Cucini C."/>
            <person name="Frati F."/>
        </authorList>
    </citation>
    <scope>NUCLEOTIDE SEQUENCE [LARGE SCALE GENOMIC DNA]</scope>
</reference>
<evidence type="ECO:0000313" key="12">
    <source>
        <dbReference type="Proteomes" id="UP001642540"/>
    </source>
</evidence>
<evidence type="ECO:0000256" key="6">
    <source>
        <dbReference type="ARBA" id="ARBA00023136"/>
    </source>
</evidence>
<comment type="subcellular location">
    <subcellularLocation>
        <location evidence="1">Cell membrane</location>
        <topology evidence="1">Multi-pass membrane protein</topology>
    </subcellularLocation>
</comment>
<dbReference type="PANTHER" id="PTHR11923">
    <property type="entry name" value="SCAVENGER RECEPTOR CLASS B TYPE-1 SR-B1"/>
    <property type="match status" value="1"/>
</dbReference>
<evidence type="ECO:0000256" key="5">
    <source>
        <dbReference type="ARBA" id="ARBA00022989"/>
    </source>
</evidence>
<evidence type="ECO:0000256" key="3">
    <source>
        <dbReference type="ARBA" id="ARBA00022475"/>
    </source>
</evidence>
<protein>
    <recommendedName>
        <fullName evidence="13">Protein croquemort</fullName>
    </recommendedName>
</protein>
<evidence type="ECO:0008006" key="13">
    <source>
        <dbReference type="Google" id="ProtNLM"/>
    </source>
</evidence>
<dbReference type="EMBL" id="CAXLJM020000007">
    <property type="protein sequence ID" value="CAL8073953.1"/>
    <property type="molecule type" value="Genomic_DNA"/>
</dbReference>
<keyword evidence="5 10" id="KW-1133">Transmembrane helix</keyword>
<name>A0ABP1PQZ4_9HEXA</name>
<evidence type="ECO:0000256" key="2">
    <source>
        <dbReference type="ARBA" id="ARBA00010532"/>
    </source>
</evidence>
<organism evidence="11 12">
    <name type="scientific">Orchesella dallaii</name>
    <dbReference type="NCBI Taxonomy" id="48710"/>
    <lineage>
        <taxon>Eukaryota</taxon>
        <taxon>Metazoa</taxon>
        <taxon>Ecdysozoa</taxon>
        <taxon>Arthropoda</taxon>
        <taxon>Hexapoda</taxon>
        <taxon>Collembola</taxon>
        <taxon>Entomobryomorpha</taxon>
        <taxon>Entomobryoidea</taxon>
        <taxon>Orchesellidae</taxon>
        <taxon>Orchesellinae</taxon>
        <taxon>Orchesella</taxon>
    </lineage>
</organism>
<sequence>MTARQSAAAIAATVAGVVFSIFGTFLYVLWPSIFNSILNSRLILAPGSSSFGLWEVTPIPMYIEFYVFNWTNSEDVYDENRNISRPKLVELGPYVFREHRKKVIKEWCDDNSTITFLQNRTWHYEPELSKGSLDDLVTTVNVPAITATFAMRNANILIKFALSSAIAALRTKVHTTKTVREFIFDGYSDPLLNLASIVPASVVPVQIPFDKFGWFYSRNGSATYDGVFNMYTGVSDINKFGKIGEWNYMNHTHFYESNCGKVNGSAGEFFNPYQDKSSISLFSSDVCRTLTLSYKEPTVMDGINGYRYWGDDTMFDNKTTNPDNWCFCPSGECPPSGAIDVSSCKFGAPAFISFPHFYHGDPSYREAVEGMHPDPNLHQLYIDLEPRSGIPMQVSAAMQINILLERRHEYGFLKNLPSEKIYFPCIWFRQTAQIDESIGPMVRMVSMLPSVGSIVSLVILSTGLSIIVILGICLMTRVCKRDEDSVVLNASPTPISTSAGMNNRSDGRKRSMKSLLHAYFWRQKVLPCDEERVVKSMNGSSASKKSMANSYNGKIQSVVITPITLSSEYSYDSAAALVQNTIRSRRSSQISNKGEEMAPLCIDQDVKSAAVADYM</sequence>
<evidence type="ECO:0000256" key="10">
    <source>
        <dbReference type="SAM" id="Phobius"/>
    </source>
</evidence>
<keyword evidence="12" id="KW-1185">Reference proteome</keyword>
<dbReference type="Pfam" id="PF01130">
    <property type="entry name" value="CD36"/>
    <property type="match status" value="1"/>
</dbReference>
<proteinExistence type="inferred from homology"/>
<keyword evidence="3" id="KW-1003">Cell membrane</keyword>
<comment type="similarity">
    <text evidence="2">Belongs to the CD36 family.</text>
</comment>
<gene>
    <name evidence="11" type="ORF">ODALV1_LOCUS2760</name>
</gene>
<feature type="transmembrane region" description="Helical" evidence="10">
    <location>
        <begin position="451"/>
        <end position="475"/>
    </location>
</feature>
<dbReference type="PANTHER" id="PTHR11923:SF93">
    <property type="entry name" value="GH07959P-RELATED"/>
    <property type="match status" value="1"/>
</dbReference>
<keyword evidence="8" id="KW-0675">Receptor</keyword>
<keyword evidence="6 10" id="KW-0472">Membrane</keyword>
<feature type="transmembrane region" description="Helical" evidence="10">
    <location>
        <begin position="7"/>
        <end position="30"/>
    </location>
</feature>
<dbReference type="Proteomes" id="UP001642540">
    <property type="component" value="Unassembled WGS sequence"/>
</dbReference>
<evidence type="ECO:0000256" key="1">
    <source>
        <dbReference type="ARBA" id="ARBA00004651"/>
    </source>
</evidence>
<evidence type="ECO:0000313" key="11">
    <source>
        <dbReference type="EMBL" id="CAL8073953.1"/>
    </source>
</evidence>
<dbReference type="PRINTS" id="PR01609">
    <property type="entry name" value="CD36FAMILY"/>
</dbReference>
<evidence type="ECO:0000256" key="9">
    <source>
        <dbReference type="ARBA" id="ARBA00023180"/>
    </source>
</evidence>
<dbReference type="PRINTS" id="PR01610">
    <property type="entry name" value="CD36ANTIGEN"/>
</dbReference>
<keyword evidence="7" id="KW-1015">Disulfide bond</keyword>
<accession>A0ABP1PQZ4</accession>
<dbReference type="InterPro" id="IPR005428">
    <property type="entry name" value="CD36/SCARB1/SNMP1"/>
</dbReference>
<evidence type="ECO:0000256" key="7">
    <source>
        <dbReference type="ARBA" id="ARBA00023157"/>
    </source>
</evidence>
<dbReference type="InterPro" id="IPR002159">
    <property type="entry name" value="CD36_fam"/>
</dbReference>